<dbReference type="Pfam" id="PF14015">
    <property type="entry name" value="DUF4231"/>
    <property type="match status" value="1"/>
</dbReference>
<dbReference type="AlphaFoldDB" id="A0A6B9Z9V8"/>
<reference evidence="2 3" key="1">
    <citation type="submission" date="2020-01" db="EMBL/GenBank/DDBJ databases">
        <title>Complete genome sequence of Chitinophaga sp. H33E-04 isolated from quinoa roots.</title>
        <authorList>
            <person name="Weon H.-Y."/>
            <person name="Lee S.A."/>
        </authorList>
    </citation>
    <scope>NUCLEOTIDE SEQUENCE [LARGE SCALE GENOMIC DNA]</scope>
    <source>
        <strain evidence="2 3">H33E-04</strain>
    </source>
</reference>
<gene>
    <name evidence="2" type="ORF">GWR21_05630</name>
</gene>
<keyword evidence="3" id="KW-1185">Reference proteome</keyword>
<accession>A0A6B9Z9V8</accession>
<evidence type="ECO:0000313" key="2">
    <source>
        <dbReference type="EMBL" id="QHS59092.1"/>
    </source>
</evidence>
<evidence type="ECO:0000256" key="1">
    <source>
        <dbReference type="SAM" id="Phobius"/>
    </source>
</evidence>
<dbReference type="RefSeq" id="WP_162330794.1">
    <property type="nucleotide sequence ID" value="NZ_CP048113.1"/>
</dbReference>
<dbReference type="InterPro" id="IPR025325">
    <property type="entry name" value="DUF4231"/>
</dbReference>
<proteinExistence type="predicted"/>
<organism evidence="2 3">
    <name type="scientific">Chitinophaga agri</name>
    <dbReference type="NCBI Taxonomy" id="2703787"/>
    <lineage>
        <taxon>Bacteria</taxon>
        <taxon>Pseudomonadati</taxon>
        <taxon>Bacteroidota</taxon>
        <taxon>Chitinophagia</taxon>
        <taxon>Chitinophagales</taxon>
        <taxon>Chitinophagaceae</taxon>
        <taxon>Chitinophaga</taxon>
    </lineage>
</organism>
<evidence type="ECO:0000313" key="3">
    <source>
        <dbReference type="Proteomes" id="UP000476411"/>
    </source>
</evidence>
<protein>
    <submittedName>
        <fullName evidence="2">DUF4231 domain-containing protein</fullName>
    </submittedName>
</protein>
<dbReference type="NCBIfam" id="NF033634">
    <property type="entry name" value="SLATT_1"/>
    <property type="match status" value="1"/>
</dbReference>
<feature type="transmembrane region" description="Helical" evidence="1">
    <location>
        <begin position="33"/>
        <end position="54"/>
    </location>
</feature>
<keyword evidence="1" id="KW-0812">Transmembrane</keyword>
<dbReference type="KEGG" id="chih:GWR21_05630"/>
<sequence length="149" mass="17006">MKIKELADNDFLYRDIESRIDSIKRKKLTYTTLYRTTKVLTIIAGASITVLTGWKISGGSIPGSDNVVLIISAVVTVFAAVEGVFNFRDKGRSYDALLFDLRRLRDRICYDFTKGTELYTANKDTHFDEYQRILQSQKSIIEEYDGGED</sequence>
<name>A0A6B9Z9V8_9BACT</name>
<keyword evidence="1" id="KW-1133">Transmembrane helix</keyword>
<feature type="transmembrane region" description="Helical" evidence="1">
    <location>
        <begin position="66"/>
        <end position="85"/>
    </location>
</feature>
<dbReference type="EMBL" id="CP048113">
    <property type="protein sequence ID" value="QHS59092.1"/>
    <property type="molecule type" value="Genomic_DNA"/>
</dbReference>
<keyword evidence="1" id="KW-0472">Membrane</keyword>
<dbReference type="Proteomes" id="UP000476411">
    <property type="component" value="Chromosome"/>
</dbReference>